<dbReference type="InterPro" id="IPR051452">
    <property type="entry name" value="Diverse_Oxidoreductases"/>
</dbReference>
<dbReference type="RefSeq" id="WP_340348192.1">
    <property type="nucleotide sequence ID" value="NZ_JBBKZT010000035.1"/>
</dbReference>
<name>A0ABU8WXK8_9BURK</name>
<evidence type="ECO:0000313" key="7">
    <source>
        <dbReference type="EMBL" id="MEJ8852270.1"/>
    </source>
</evidence>
<keyword evidence="8" id="KW-1185">Reference proteome</keyword>
<dbReference type="InterPro" id="IPR006058">
    <property type="entry name" value="2Fe2S_fd_BS"/>
</dbReference>
<evidence type="ECO:0000256" key="3">
    <source>
        <dbReference type="ARBA" id="ARBA00023002"/>
    </source>
</evidence>
<dbReference type="InterPro" id="IPR001041">
    <property type="entry name" value="2Fe-2S_ferredoxin-type"/>
</dbReference>
<evidence type="ECO:0000256" key="5">
    <source>
        <dbReference type="ARBA" id="ARBA00023014"/>
    </source>
</evidence>
<dbReference type="SUPFAM" id="SSF54292">
    <property type="entry name" value="2Fe-2S ferredoxin-like"/>
    <property type="match status" value="1"/>
</dbReference>
<proteinExistence type="predicted"/>
<evidence type="ECO:0000256" key="4">
    <source>
        <dbReference type="ARBA" id="ARBA00023004"/>
    </source>
</evidence>
<dbReference type="Pfam" id="PF00111">
    <property type="entry name" value="Fer2"/>
    <property type="match status" value="1"/>
</dbReference>
<dbReference type="Pfam" id="PF01799">
    <property type="entry name" value="Fer2_2"/>
    <property type="match status" value="1"/>
</dbReference>
<dbReference type="InterPro" id="IPR002888">
    <property type="entry name" value="2Fe-2S-bd"/>
</dbReference>
<evidence type="ECO:0000256" key="2">
    <source>
        <dbReference type="ARBA" id="ARBA00022723"/>
    </source>
</evidence>
<dbReference type="SUPFAM" id="SSF47741">
    <property type="entry name" value="CO dehydrogenase ISP C-domain like"/>
    <property type="match status" value="1"/>
</dbReference>
<dbReference type="PROSITE" id="PS00197">
    <property type="entry name" value="2FE2S_FER_1"/>
    <property type="match status" value="1"/>
</dbReference>
<evidence type="ECO:0000259" key="6">
    <source>
        <dbReference type="PROSITE" id="PS51085"/>
    </source>
</evidence>
<dbReference type="InterPro" id="IPR036884">
    <property type="entry name" value="2Fe-2S-bd_dom_sf"/>
</dbReference>
<dbReference type="CDD" id="cd00207">
    <property type="entry name" value="fer2"/>
    <property type="match status" value="1"/>
</dbReference>
<reference evidence="7 8" key="1">
    <citation type="submission" date="2024-03" db="EMBL/GenBank/DDBJ databases">
        <title>Novel species of the genus Variovorax.</title>
        <authorList>
            <person name="Liu Q."/>
            <person name="Xin Y.-H."/>
        </authorList>
    </citation>
    <scope>NUCLEOTIDE SEQUENCE [LARGE SCALE GENOMIC DNA]</scope>
    <source>
        <strain evidence="7 8">KACC 18900</strain>
    </source>
</reference>
<dbReference type="PANTHER" id="PTHR44379">
    <property type="entry name" value="OXIDOREDUCTASE WITH IRON-SULFUR SUBUNIT"/>
    <property type="match status" value="1"/>
</dbReference>
<keyword evidence="5" id="KW-0411">Iron-sulfur</keyword>
<keyword evidence="2" id="KW-0479">Metal-binding</keyword>
<dbReference type="Gene3D" id="3.10.20.30">
    <property type="match status" value="1"/>
</dbReference>
<dbReference type="PANTHER" id="PTHR44379:SF8">
    <property type="entry name" value="XANTHINE DEHYDROGENASE IRON-SULFUR-BINDING SUBUNIT XDHC-RELATED"/>
    <property type="match status" value="1"/>
</dbReference>
<evidence type="ECO:0000256" key="1">
    <source>
        <dbReference type="ARBA" id="ARBA00022714"/>
    </source>
</evidence>
<dbReference type="EMBL" id="JBBKZT010000035">
    <property type="protein sequence ID" value="MEJ8852270.1"/>
    <property type="molecule type" value="Genomic_DNA"/>
</dbReference>
<comment type="caution">
    <text evidence="7">The sequence shown here is derived from an EMBL/GenBank/DDBJ whole genome shotgun (WGS) entry which is preliminary data.</text>
</comment>
<accession>A0ABU8WXK8</accession>
<dbReference type="PROSITE" id="PS51085">
    <property type="entry name" value="2FE2S_FER_2"/>
    <property type="match status" value="1"/>
</dbReference>
<organism evidence="7 8">
    <name type="scientific">Variovorax rhizosphaerae</name>
    <dbReference type="NCBI Taxonomy" id="1836200"/>
    <lineage>
        <taxon>Bacteria</taxon>
        <taxon>Pseudomonadati</taxon>
        <taxon>Pseudomonadota</taxon>
        <taxon>Betaproteobacteria</taxon>
        <taxon>Burkholderiales</taxon>
        <taxon>Comamonadaceae</taxon>
        <taxon>Variovorax</taxon>
    </lineage>
</organism>
<dbReference type="InterPro" id="IPR036010">
    <property type="entry name" value="2Fe-2S_ferredoxin-like_sf"/>
</dbReference>
<feature type="domain" description="2Fe-2S ferredoxin-type" evidence="6">
    <location>
        <begin position="6"/>
        <end position="82"/>
    </location>
</feature>
<dbReference type="InterPro" id="IPR012675">
    <property type="entry name" value="Beta-grasp_dom_sf"/>
</dbReference>
<keyword evidence="3" id="KW-0560">Oxidoreductase</keyword>
<sequence>MSSSLVTVEIKVNGVIQPWAIEARTTLVDFVRDHLGLTGTHVGCEHGICGACSVLLDGEPVRSCCMFAVQADGMSVTTVEGLAPQRGCLSKIQDAFCETHALQCGYCTPGMLVACHALVERTPQPTEAQIRDAIGGNLCRCTGYQQIVDAVKLATSPGYEVKEAQGKREVVSHG</sequence>
<gene>
    <name evidence="7" type="ORF">WKW82_36985</name>
</gene>
<protein>
    <submittedName>
        <fullName evidence="7">(2Fe-2S)-binding protein</fullName>
    </submittedName>
</protein>
<evidence type="ECO:0000313" key="8">
    <source>
        <dbReference type="Proteomes" id="UP001385892"/>
    </source>
</evidence>
<keyword evidence="4" id="KW-0408">Iron</keyword>
<keyword evidence="1" id="KW-0001">2Fe-2S</keyword>
<dbReference type="Gene3D" id="1.10.150.120">
    <property type="entry name" value="[2Fe-2S]-binding domain"/>
    <property type="match status" value="1"/>
</dbReference>
<dbReference type="Proteomes" id="UP001385892">
    <property type="component" value="Unassembled WGS sequence"/>
</dbReference>